<evidence type="ECO:0000313" key="1">
    <source>
        <dbReference type="EMBL" id="RKP24713.1"/>
    </source>
</evidence>
<dbReference type="EMBL" id="KZ990073">
    <property type="protein sequence ID" value="RKP24713.1"/>
    <property type="molecule type" value="Genomic_DNA"/>
</dbReference>
<protein>
    <submittedName>
        <fullName evidence="1">Uncharacterized protein</fullName>
    </submittedName>
</protein>
<dbReference type="PROSITE" id="PS51257">
    <property type="entry name" value="PROKAR_LIPOPROTEIN"/>
    <property type="match status" value="1"/>
</dbReference>
<sequence>MSAFNRQLRFPALAAHVQHILYGCCGSSSSSYKEELSPAQQINACDEQAVEVVSLLASTASIAESYYDAVPLEDYCPSGMSDDEDVSSIETPMSYDLHPPQYQRRRRSSLTVLPYRCERPWELPAAAADAASPAIVANKYQTAVHCRRPFPLRASMDCANARTARAEASETLADVQWPLVVLDEEECAGRPAGATIPVPTRKQKADGGHAYCGDCRGKTK</sequence>
<dbReference type="AlphaFoldDB" id="A0A4P9YX71"/>
<accession>A0A4P9YX71</accession>
<dbReference type="Proteomes" id="UP000278143">
    <property type="component" value="Unassembled WGS sequence"/>
</dbReference>
<gene>
    <name evidence="1" type="ORF">SYNPS1DRAFT_29533</name>
</gene>
<name>A0A4P9YX71_9FUNG</name>
<evidence type="ECO:0000313" key="2">
    <source>
        <dbReference type="Proteomes" id="UP000278143"/>
    </source>
</evidence>
<proteinExistence type="predicted"/>
<organism evidence="1 2">
    <name type="scientific">Syncephalis pseudoplumigaleata</name>
    <dbReference type="NCBI Taxonomy" id="1712513"/>
    <lineage>
        <taxon>Eukaryota</taxon>
        <taxon>Fungi</taxon>
        <taxon>Fungi incertae sedis</taxon>
        <taxon>Zoopagomycota</taxon>
        <taxon>Zoopagomycotina</taxon>
        <taxon>Zoopagomycetes</taxon>
        <taxon>Zoopagales</taxon>
        <taxon>Piptocephalidaceae</taxon>
        <taxon>Syncephalis</taxon>
    </lineage>
</organism>
<keyword evidence="2" id="KW-1185">Reference proteome</keyword>
<reference evidence="2" key="1">
    <citation type="journal article" date="2018" name="Nat. Microbiol.">
        <title>Leveraging single-cell genomics to expand the fungal tree of life.</title>
        <authorList>
            <person name="Ahrendt S.R."/>
            <person name="Quandt C.A."/>
            <person name="Ciobanu D."/>
            <person name="Clum A."/>
            <person name="Salamov A."/>
            <person name="Andreopoulos B."/>
            <person name="Cheng J.F."/>
            <person name="Woyke T."/>
            <person name="Pelin A."/>
            <person name="Henrissat B."/>
            <person name="Reynolds N.K."/>
            <person name="Benny G.L."/>
            <person name="Smith M.E."/>
            <person name="James T.Y."/>
            <person name="Grigoriev I.V."/>
        </authorList>
    </citation>
    <scope>NUCLEOTIDE SEQUENCE [LARGE SCALE GENOMIC DNA]</scope>
    <source>
        <strain evidence="2">Benny S71-1</strain>
    </source>
</reference>